<feature type="region of interest" description="Disordered" evidence="1">
    <location>
        <begin position="1"/>
        <end position="23"/>
    </location>
</feature>
<accession>A0A4V2M697</accession>
<gene>
    <name evidence="3" type="ORF">E0H75_38440</name>
</gene>
<evidence type="ECO:0000313" key="4">
    <source>
        <dbReference type="Proteomes" id="UP000293342"/>
    </source>
</evidence>
<evidence type="ECO:0000256" key="1">
    <source>
        <dbReference type="SAM" id="MobiDB-lite"/>
    </source>
</evidence>
<dbReference type="Proteomes" id="UP000293342">
    <property type="component" value="Unassembled WGS sequence"/>
</dbReference>
<sequence>MNELESVRKAFPSADAPSPEATTAAREQLEGLIREQHRPRRWLVVARAGWVGTAVTAATAVVAVIGLGVPLVRGTGGGSDVGVAPATVTPTTPRLATASQVLIAAAVQQEKNEKLSGKFFRVRSLHVGANVRVGEPKYTVQGRSIIESWMPMKPGVESWFGWAGLGYGPATPTDVAKWRAQGSPTTWQVPGERDPLTSSAMAPVIHEMSFRDVPPGYFLTGTTPLSAQQIAALPTDPTLLHAYLVTAVGLLPTPSDRDYAVFAAAGQLLFETPSPPKLRGAALRVLAALPGTRIRTGVKDPIGRIGTEITIFLPKAIPSGSTTTLTRGRSAYIIDTTTGRLLSSTIEGLKGGSTVVLESGWTDQNPKPPPPAVR</sequence>
<evidence type="ECO:0000313" key="3">
    <source>
        <dbReference type="EMBL" id="TCC42892.1"/>
    </source>
</evidence>
<dbReference type="OrthoDB" id="3822522at2"/>
<comment type="caution">
    <text evidence="3">The sequence shown here is derived from an EMBL/GenBank/DDBJ whole genome shotgun (WGS) entry which is preliminary data.</text>
</comment>
<dbReference type="InterPro" id="IPR047789">
    <property type="entry name" value="CU044_5270-like"/>
</dbReference>
<dbReference type="EMBL" id="SJKD01000012">
    <property type="protein sequence ID" value="TCC42892.1"/>
    <property type="molecule type" value="Genomic_DNA"/>
</dbReference>
<dbReference type="RefSeq" id="WP_131518650.1">
    <property type="nucleotide sequence ID" value="NZ_SJKD01000012.1"/>
</dbReference>
<reference evidence="3 4" key="1">
    <citation type="submission" date="2019-02" db="EMBL/GenBank/DDBJ databases">
        <title>Kribbella capetownensis sp. nov. and Kribbella speibonae sp. nov., isolated from soil.</title>
        <authorList>
            <person name="Curtis S.M."/>
            <person name="Norton I."/>
            <person name="Everest G.J."/>
            <person name="Meyers P.R."/>
        </authorList>
    </citation>
    <scope>NUCLEOTIDE SEQUENCE [LARGE SCALE GENOMIC DNA]</scope>
    <source>
        <strain evidence="3 4">YM53</strain>
    </source>
</reference>
<evidence type="ECO:0008006" key="5">
    <source>
        <dbReference type="Google" id="ProtNLM"/>
    </source>
</evidence>
<dbReference type="AlphaFoldDB" id="A0A4V2M697"/>
<keyword evidence="2" id="KW-1133">Transmembrane helix</keyword>
<evidence type="ECO:0000256" key="2">
    <source>
        <dbReference type="SAM" id="Phobius"/>
    </source>
</evidence>
<proteinExistence type="predicted"/>
<protein>
    <recommendedName>
        <fullName evidence="5">CU044_5270 family protein</fullName>
    </recommendedName>
</protein>
<dbReference type="NCBIfam" id="NF038083">
    <property type="entry name" value="CU044_5270_fam"/>
    <property type="match status" value="1"/>
</dbReference>
<keyword evidence="2" id="KW-0472">Membrane</keyword>
<feature type="transmembrane region" description="Helical" evidence="2">
    <location>
        <begin position="44"/>
        <end position="69"/>
    </location>
</feature>
<keyword evidence="2" id="KW-0812">Transmembrane</keyword>
<name>A0A4V2M697_9ACTN</name>
<organism evidence="3 4">
    <name type="scientific">Kribbella capetownensis</name>
    <dbReference type="NCBI Taxonomy" id="1572659"/>
    <lineage>
        <taxon>Bacteria</taxon>
        <taxon>Bacillati</taxon>
        <taxon>Actinomycetota</taxon>
        <taxon>Actinomycetes</taxon>
        <taxon>Propionibacteriales</taxon>
        <taxon>Kribbellaceae</taxon>
        <taxon>Kribbella</taxon>
    </lineage>
</organism>
<keyword evidence="4" id="KW-1185">Reference proteome</keyword>